<evidence type="ECO:0000256" key="1">
    <source>
        <dbReference type="SAM" id="MobiDB-lite"/>
    </source>
</evidence>
<accession>A0A178IJ49</accession>
<protein>
    <recommendedName>
        <fullName evidence="5">Glycosyltransferase RgtA/B/C/D-like domain-containing protein</fullName>
    </recommendedName>
</protein>
<comment type="caution">
    <text evidence="3">The sequence shown here is derived from an EMBL/GenBank/DDBJ whole genome shotgun (WGS) entry which is preliminary data.</text>
</comment>
<keyword evidence="2" id="KW-0472">Membrane</keyword>
<dbReference type="STRING" id="1184151.AW736_14235"/>
<feature type="transmembrane region" description="Helical" evidence="2">
    <location>
        <begin position="373"/>
        <end position="394"/>
    </location>
</feature>
<feature type="transmembrane region" description="Helical" evidence="2">
    <location>
        <begin position="135"/>
        <end position="153"/>
    </location>
</feature>
<proteinExistence type="predicted"/>
<dbReference type="Proteomes" id="UP000078486">
    <property type="component" value="Unassembled WGS sequence"/>
</dbReference>
<dbReference type="OrthoDB" id="179498at2"/>
<keyword evidence="2" id="KW-0812">Transmembrane</keyword>
<dbReference type="AlphaFoldDB" id="A0A178IJ49"/>
<feature type="transmembrane region" description="Helical" evidence="2">
    <location>
        <begin position="400"/>
        <end position="419"/>
    </location>
</feature>
<evidence type="ECO:0000256" key="2">
    <source>
        <dbReference type="SAM" id="Phobius"/>
    </source>
</evidence>
<evidence type="ECO:0008006" key="5">
    <source>
        <dbReference type="Google" id="ProtNLM"/>
    </source>
</evidence>
<keyword evidence="4" id="KW-1185">Reference proteome</keyword>
<feature type="transmembrane region" description="Helical" evidence="2">
    <location>
        <begin position="165"/>
        <end position="198"/>
    </location>
</feature>
<name>A0A178IJ49_9BACT</name>
<feature type="transmembrane region" description="Helical" evidence="2">
    <location>
        <begin position="431"/>
        <end position="452"/>
    </location>
</feature>
<dbReference type="RefSeq" id="WP_068770849.1">
    <property type="nucleotide sequence ID" value="NZ_CP109796.1"/>
</dbReference>
<evidence type="ECO:0000313" key="4">
    <source>
        <dbReference type="Proteomes" id="UP000078486"/>
    </source>
</evidence>
<dbReference type="EMBL" id="LRRQ01000101">
    <property type="protein sequence ID" value="OAM89235.1"/>
    <property type="molecule type" value="Genomic_DNA"/>
</dbReference>
<gene>
    <name evidence="3" type="ORF">AW736_14235</name>
</gene>
<reference evidence="3 4" key="1">
    <citation type="submission" date="2016-01" db="EMBL/GenBank/DDBJ databases">
        <title>High potential of lignocellulose degradation of a new Verrucomicrobia species.</title>
        <authorList>
            <person name="Wang Y."/>
            <person name="Shi Y."/>
            <person name="Qiu Z."/>
            <person name="Liu S."/>
            <person name="Yang H."/>
        </authorList>
    </citation>
    <scope>NUCLEOTIDE SEQUENCE [LARGE SCALE GENOMIC DNA]</scope>
    <source>
        <strain evidence="3 4">TSB47</strain>
    </source>
</reference>
<organism evidence="3 4">
    <name type="scientific">Termitidicoccus mucosus</name>
    <dbReference type="NCBI Taxonomy" id="1184151"/>
    <lineage>
        <taxon>Bacteria</taxon>
        <taxon>Pseudomonadati</taxon>
        <taxon>Verrucomicrobiota</taxon>
        <taxon>Opitutia</taxon>
        <taxon>Opitutales</taxon>
        <taxon>Opitutaceae</taxon>
        <taxon>Termitidicoccus</taxon>
    </lineage>
</organism>
<feature type="transmembrane region" description="Helical" evidence="2">
    <location>
        <begin position="20"/>
        <end position="40"/>
    </location>
</feature>
<evidence type="ECO:0000313" key="3">
    <source>
        <dbReference type="EMBL" id="OAM89235.1"/>
    </source>
</evidence>
<sequence length="638" mass="67291">MSARSLQEWVHWLEVGDGTLWLRRAAFVAGVLILSGLVGYKQFRGPASEETLAQAAMARQLAEGRGFSTPVNYPQTAAWARERFEPGAEAALPELHHAPLYPLVIAGALKVFPAETRAGLFGRAPEPPNGFRADYVLLALNVLLLWCAAWQTWRLARRWFDAPTAWVAMGAMLVSAPVWQATVAVNGAPLAMVLLLALFQIEAAADRVARASRPCFAGQSLENMGGSPMPHNPTGGTPVPPDPRRRDARAASVLPAAGAGVVCGLLFLTDYAALAVLPVALAGAWRRRAGARTAAVLLAAFAVVAGPWVGRNIALTGNPLAFAWQGVALKAGDPTAEPATVRATFSPDAPRIDVAKLGNKVLTSLQRGLGVEAWSGGGLLLTAFFVAGCLYRFRRGEANGARWLFVAALGAWVVARAFLDSGEGERSPWVCAAPVMAVFGARFFTVLVASHATLGAHAARAAWVLLAVQALPLARELAEPRKLHFSYPPYYPALFQGVARQVESESVAAAMSGREAGWMCDVPAGAAWYGGGAAGGAGGRVWAQPATVRDFLEVNALQPQAALVLTPHTLARPFFAELAKGGETAAAGETAAWAQVYRGLATGRVPPGFPLSRAARVADDLHILINPALMPPPAPAQR</sequence>
<feature type="transmembrane region" description="Helical" evidence="2">
    <location>
        <begin position="289"/>
        <end position="309"/>
    </location>
</feature>
<feature type="region of interest" description="Disordered" evidence="1">
    <location>
        <begin position="223"/>
        <end position="247"/>
    </location>
</feature>
<keyword evidence="2" id="KW-1133">Transmembrane helix</keyword>